<dbReference type="VEuPathDB" id="FungiDB:PYU1_G012789"/>
<proteinExistence type="predicted"/>
<reference evidence="4" key="1">
    <citation type="journal article" date="2010" name="Genome Biol.">
        <title>Genome sequence of the necrotrophic plant pathogen Pythium ultimum reveals original pathogenicity mechanisms and effector repertoire.</title>
        <authorList>
            <person name="Levesque C.A."/>
            <person name="Brouwer H."/>
            <person name="Cano L."/>
            <person name="Hamilton J.P."/>
            <person name="Holt C."/>
            <person name="Huitema E."/>
            <person name="Raffaele S."/>
            <person name="Robideau G.P."/>
            <person name="Thines M."/>
            <person name="Win J."/>
            <person name="Zerillo M.M."/>
            <person name="Beakes G.W."/>
            <person name="Boore J.L."/>
            <person name="Busam D."/>
            <person name="Dumas B."/>
            <person name="Ferriera S."/>
            <person name="Fuerstenberg S.I."/>
            <person name="Gachon C.M."/>
            <person name="Gaulin E."/>
            <person name="Govers F."/>
            <person name="Grenville-Briggs L."/>
            <person name="Horner N."/>
            <person name="Hostetler J."/>
            <person name="Jiang R.H."/>
            <person name="Johnson J."/>
            <person name="Krajaejun T."/>
            <person name="Lin H."/>
            <person name="Meijer H.J."/>
            <person name="Moore B."/>
            <person name="Morris P."/>
            <person name="Phuntmart V."/>
            <person name="Puiu D."/>
            <person name="Shetty J."/>
            <person name="Stajich J.E."/>
            <person name="Tripathy S."/>
            <person name="Wawra S."/>
            <person name="van West P."/>
            <person name="Whitty B.R."/>
            <person name="Coutinho P.M."/>
            <person name="Henrissat B."/>
            <person name="Martin F."/>
            <person name="Thomas P.D."/>
            <person name="Tyler B.M."/>
            <person name="De Vries R.P."/>
            <person name="Kamoun S."/>
            <person name="Yandell M."/>
            <person name="Tisserat N."/>
            <person name="Buell C.R."/>
        </authorList>
    </citation>
    <scope>NUCLEOTIDE SEQUENCE</scope>
    <source>
        <strain evidence="4">DAOM:BR144</strain>
    </source>
</reference>
<dbReference type="CDD" id="cd00042">
    <property type="entry name" value="CY"/>
    <property type="match status" value="1"/>
</dbReference>
<dbReference type="EMBL" id="GL376581">
    <property type="status" value="NOT_ANNOTATED_CDS"/>
    <property type="molecule type" value="Genomic_DNA"/>
</dbReference>
<sequence length="212" mass="21986">MSRLITRVIPCLLLLLQSSFQVALAADAEVGGWTSVPVTANATSLLDKALQNESNYRDTVTARVCVFEVHNLSEQVVAGTNYKYEVQACLVSATVSAGLCAVKTLTTNASCADYTIQIFEQVWTNTLEVTSIEKSDSSGSGRVDSSSPAIQPAGSGSAGSDTDSSHNNHSSIGIIVTSTPTSVPTPASTAPAAVVRVLAAVLGMSLSSYLVL</sequence>
<evidence type="ECO:0008006" key="5">
    <source>
        <dbReference type="Google" id="ProtNLM"/>
    </source>
</evidence>
<accession>K3X6G7</accession>
<dbReference type="InterPro" id="IPR000010">
    <property type="entry name" value="Cystatin_dom"/>
</dbReference>
<evidence type="ECO:0000313" key="3">
    <source>
        <dbReference type="EnsemblProtists" id="PYU1_T012816"/>
    </source>
</evidence>
<feature type="compositionally biased region" description="Low complexity" evidence="1">
    <location>
        <begin position="137"/>
        <end position="171"/>
    </location>
</feature>
<organism evidence="3 4">
    <name type="scientific">Globisporangium ultimum (strain ATCC 200006 / CBS 805.95 / DAOM BR144)</name>
    <name type="common">Pythium ultimum</name>
    <dbReference type="NCBI Taxonomy" id="431595"/>
    <lineage>
        <taxon>Eukaryota</taxon>
        <taxon>Sar</taxon>
        <taxon>Stramenopiles</taxon>
        <taxon>Oomycota</taxon>
        <taxon>Peronosporomycetes</taxon>
        <taxon>Pythiales</taxon>
        <taxon>Pythiaceae</taxon>
        <taxon>Globisporangium</taxon>
    </lineage>
</organism>
<dbReference type="AlphaFoldDB" id="K3X6G7"/>
<dbReference type="Gene3D" id="3.10.450.10">
    <property type="match status" value="1"/>
</dbReference>
<feature type="region of interest" description="Disordered" evidence="1">
    <location>
        <begin position="134"/>
        <end position="171"/>
    </location>
</feature>
<dbReference type="PROSITE" id="PS00287">
    <property type="entry name" value="CYSTATIN"/>
    <property type="match status" value="1"/>
</dbReference>
<feature type="signal peptide" evidence="2">
    <location>
        <begin position="1"/>
        <end position="25"/>
    </location>
</feature>
<evidence type="ECO:0000256" key="1">
    <source>
        <dbReference type="SAM" id="MobiDB-lite"/>
    </source>
</evidence>
<reference evidence="3" key="3">
    <citation type="submission" date="2015-02" db="UniProtKB">
        <authorList>
            <consortium name="EnsemblProtists"/>
        </authorList>
    </citation>
    <scope>IDENTIFICATION</scope>
    <source>
        <strain evidence="3">DAOM BR144</strain>
    </source>
</reference>
<keyword evidence="2" id="KW-0732">Signal</keyword>
<name>K3X6G7_GLOUD</name>
<evidence type="ECO:0000313" key="4">
    <source>
        <dbReference type="Proteomes" id="UP000019132"/>
    </source>
</evidence>
<dbReference type="InterPro" id="IPR046350">
    <property type="entry name" value="Cystatin_sf"/>
</dbReference>
<protein>
    <recommendedName>
        <fullName evidence="5">Cystatin domain-containing protein</fullName>
    </recommendedName>
</protein>
<dbReference type="HOGENOM" id="CLU_1499191_0_0_1"/>
<evidence type="ECO:0000256" key="2">
    <source>
        <dbReference type="SAM" id="SignalP"/>
    </source>
</evidence>
<dbReference type="OMA" id="SCADYTI"/>
<dbReference type="Proteomes" id="UP000019132">
    <property type="component" value="Unassembled WGS sequence"/>
</dbReference>
<keyword evidence="4" id="KW-1185">Reference proteome</keyword>
<dbReference type="EnsemblProtists" id="PYU1_T012816">
    <property type="protein sequence ID" value="PYU1_T012816"/>
    <property type="gene ID" value="PYU1_G012789"/>
</dbReference>
<dbReference type="SUPFAM" id="SSF54403">
    <property type="entry name" value="Cystatin/monellin"/>
    <property type="match status" value="1"/>
</dbReference>
<reference evidence="4" key="2">
    <citation type="submission" date="2010-04" db="EMBL/GenBank/DDBJ databases">
        <authorList>
            <person name="Buell R."/>
            <person name="Hamilton J."/>
            <person name="Hostetler J."/>
        </authorList>
    </citation>
    <scope>NUCLEOTIDE SEQUENCE [LARGE SCALE GENOMIC DNA]</scope>
    <source>
        <strain evidence="4">DAOM:BR144</strain>
    </source>
</reference>
<dbReference type="InterPro" id="IPR018073">
    <property type="entry name" value="Prot_inh_cystat_CS"/>
</dbReference>
<dbReference type="eggNOG" id="ENOG502TN94">
    <property type="taxonomic scope" value="Eukaryota"/>
</dbReference>
<dbReference type="GO" id="GO:0004869">
    <property type="term" value="F:cysteine-type endopeptidase inhibitor activity"/>
    <property type="evidence" value="ECO:0007669"/>
    <property type="project" value="InterPro"/>
</dbReference>
<dbReference type="InParanoid" id="K3X6G7"/>
<feature type="chain" id="PRO_5003871928" description="Cystatin domain-containing protein" evidence="2">
    <location>
        <begin position="26"/>
        <end position="212"/>
    </location>
</feature>